<sequence length="358" mass="39444">MHAPCCSRRRFMGVFSGLAAAAALPGCQHVPAVSTEPGAVGAAGAAAVGSRIDVHHHFFSPKWVQAVEKRNALQPVLGFDHFKNWTLDRDIEVLDRDGVEKAYLSVTQPGVWFGDVKESAYLARDLNEHGAGMKEKRKGRYGLFAVLPLPDMDATLREIEYAFDVLKADGVGLLSSYDDKWLGDPSFAPMWKELNRRKAVVYVHATAPGCCSWNYQPGVLPTIVELSSDLARAMVSLVHNGVANATPDVRFIWSHGGGSIWAQRFLVGETVQSLAQEAPLNSRLHHFRRFYYDTAAAADAVHMGILKMIVPHSQILFGSDYPWVEPARIAKGLEQSGFTADELKAIYRTNALKMLARK</sequence>
<protein>
    <submittedName>
        <fullName evidence="4">Amidohydrolase</fullName>
    </submittedName>
</protein>
<evidence type="ECO:0000256" key="2">
    <source>
        <dbReference type="SAM" id="SignalP"/>
    </source>
</evidence>
<evidence type="ECO:0000256" key="1">
    <source>
        <dbReference type="ARBA" id="ARBA00023239"/>
    </source>
</evidence>
<dbReference type="GO" id="GO:0016787">
    <property type="term" value="F:hydrolase activity"/>
    <property type="evidence" value="ECO:0007669"/>
    <property type="project" value="UniProtKB-KW"/>
</dbReference>
<dbReference type="KEGG" id="drg:H9K76_08325"/>
<feature type="chain" id="PRO_5028951612" evidence="2">
    <location>
        <begin position="22"/>
        <end position="358"/>
    </location>
</feature>
<feature type="domain" description="Amidohydrolase-related" evidence="3">
    <location>
        <begin position="52"/>
        <end position="355"/>
    </location>
</feature>
<organism evidence="4 5">
    <name type="scientific">Diaphorobacter ruginosibacter</name>
    <dbReference type="NCBI Taxonomy" id="1715720"/>
    <lineage>
        <taxon>Bacteria</taxon>
        <taxon>Pseudomonadati</taxon>
        <taxon>Pseudomonadota</taxon>
        <taxon>Betaproteobacteria</taxon>
        <taxon>Burkholderiales</taxon>
        <taxon>Comamonadaceae</taxon>
        <taxon>Diaphorobacter</taxon>
    </lineage>
</organism>
<evidence type="ECO:0000313" key="4">
    <source>
        <dbReference type="EMBL" id="QNN59517.1"/>
    </source>
</evidence>
<dbReference type="GO" id="GO:0005737">
    <property type="term" value="C:cytoplasm"/>
    <property type="evidence" value="ECO:0007669"/>
    <property type="project" value="TreeGrafter"/>
</dbReference>
<dbReference type="InterPro" id="IPR032466">
    <property type="entry name" value="Metal_Hydrolase"/>
</dbReference>
<keyword evidence="2" id="KW-0732">Signal</keyword>
<evidence type="ECO:0000259" key="3">
    <source>
        <dbReference type="Pfam" id="PF04909"/>
    </source>
</evidence>
<dbReference type="Gene3D" id="3.20.20.140">
    <property type="entry name" value="Metal-dependent hydrolases"/>
    <property type="match status" value="1"/>
</dbReference>
<evidence type="ECO:0000313" key="5">
    <source>
        <dbReference type="Proteomes" id="UP000515811"/>
    </source>
</evidence>
<keyword evidence="4" id="KW-0378">Hydrolase</keyword>
<dbReference type="AlphaFoldDB" id="A0A7G9RV92"/>
<dbReference type="GO" id="GO:0016831">
    <property type="term" value="F:carboxy-lyase activity"/>
    <property type="evidence" value="ECO:0007669"/>
    <property type="project" value="InterPro"/>
</dbReference>
<dbReference type="PANTHER" id="PTHR21240">
    <property type="entry name" value="2-AMINO-3-CARBOXYLMUCONATE-6-SEMIALDEHYDE DECARBOXYLASE"/>
    <property type="match status" value="1"/>
</dbReference>
<dbReference type="Pfam" id="PF04909">
    <property type="entry name" value="Amidohydro_2"/>
    <property type="match status" value="1"/>
</dbReference>
<dbReference type="SUPFAM" id="SSF51556">
    <property type="entry name" value="Metallo-dependent hydrolases"/>
    <property type="match status" value="1"/>
</dbReference>
<name>A0A7G9RV92_9BURK</name>
<feature type="signal peptide" evidence="2">
    <location>
        <begin position="1"/>
        <end position="21"/>
    </location>
</feature>
<dbReference type="InterPro" id="IPR032465">
    <property type="entry name" value="ACMSD"/>
</dbReference>
<dbReference type="EMBL" id="CP060714">
    <property type="protein sequence ID" value="QNN59517.1"/>
    <property type="molecule type" value="Genomic_DNA"/>
</dbReference>
<dbReference type="InterPro" id="IPR006680">
    <property type="entry name" value="Amidohydro-rel"/>
</dbReference>
<dbReference type="InterPro" id="IPR006311">
    <property type="entry name" value="TAT_signal"/>
</dbReference>
<keyword evidence="5" id="KW-1185">Reference proteome</keyword>
<dbReference type="PANTHER" id="PTHR21240:SF28">
    <property type="entry name" value="ISO-OROTATE DECARBOXYLASE (EUROFUNG)"/>
    <property type="match status" value="1"/>
</dbReference>
<keyword evidence="1" id="KW-0456">Lyase</keyword>
<proteinExistence type="predicted"/>
<reference evidence="4 5" key="1">
    <citation type="submission" date="2020-08" db="EMBL/GenBank/DDBJ databases">
        <title>Genome sequence of Diaphorobacter ruginosibacter DSM 27467T.</title>
        <authorList>
            <person name="Hyun D.-W."/>
            <person name="Bae J.-W."/>
        </authorList>
    </citation>
    <scope>NUCLEOTIDE SEQUENCE [LARGE SCALE GENOMIC DNA]</scope>
    <source>
        <strain evidence="4 5">DSM 27467</strain>
    </source>
</reference>
<gene>
    <name evidence="4" type="ORF">H9K76_08325</name>
</gene>
<dbReference type="GO" id="GO:0019748">
    <property type="term" value="P:secondary metabolic process"/>
    <property type="evidence" value="ECO:0007669"/>
    <property type="project" value="TreeGrafter"/>
</dbReference>
<accession>A0A7G9RV92</accession>
<dbReference type="Proteomes" id="UP000515811">
    <property type="component" value="Chromosome"/>
</dbReference>
<dbReference type="PROSITE" id="PS51318">
    <property type="entry name" value="TAT"/>
    <property type="match status" value="1"/>
</dbReference>